<feature type="transmembrane region" description="Helical" evidence="6">
    <location>
        <begin position="125"/>
        <end position="144"/>
    </location>
</feature>
<feature type="transmembrane region" description="Helical" evidence="6">
    <location>
        <begin position="179"/>
        <end position="200"/>
    </location>
</feature>
<dbReference type="GO" id="GO:0005773">
    <property type="term" value="C:vacuole"/>
    <property type="evidence" value="ECO:0007669"/>
    <property type="project" value="TreeGrafter"/>
</dbReference>
<feature type="transmembrane region" description="Helical" evidence="6">
    <location>
        <begin position="346"/>
        <end position="369"/>
    </location>
</feature>
<name>A0A8J2SME2_9STRA</name>
<dbReference type="PANTHER" id="PTHR10981:SF0">
    <property type="entry name" value="BATTENIN"/>
    <property type="match status" value="1"/>
</dbReference>
<feature type="transmembrane region" description="Helical" evidence="6">
    <location>
        <begin position="67"/>
        <end position="87"/>
    </location>
</feature>
<protein>
    <recommendedName>
        <fullName evidence="10">Battenin</fullName>
    </recommendedName>
</protein>
<dbReference type="EMBL" id="CAKKNE010000005">
    <property type="protein sequence ID" value="CAH0375808.1"/>
    <property type="molecule type" value="Genomic_DNA"/>
</dbReference>
<evidence type="ECO:0000256" key="1">
    <source>
        <dbReference type="ARBA" id="ARBA00004127"/>
    </source>
</evidence>
<keyword evidence="5 6" id="KW-0472">Membrane</keyword>
<evidence type="ECO:0000256" key="6">
    <source>
        <dbReference type="RuleBase" id="RU361113"/>
    </source>
</evidence>
<accession>A0A8J2SME2</accession>
<dbReference type="Pfam" id="PF02487">
    <property type="entry name" value="CLN3"/>
    <property type="match status" value="2"/>
</dbReference>
<feature type="transmembrane region" description="Helical" evidence="6">
    <location>
        <begin position="381"/>
        <end position="404"/>
    </location>
</feature>
<feature type="transmembrane region" description="Helical" evidence="6">
    <location>
        <begin position="93"/>
        <end position="113"/>
    </location>
</feature>
<evidence type="ECO:0000256" key="5">
    <source>
        <dbReference type="ARBA" id="ARBA00023136"/>
    </source>
</evidence>
<keyword evidence="9" id="KW-1185">Reference proteome</keyword>
<comment type="similarity">
    <text evidence="6">Belongs to the battenin family.</text>
</comment>
<dbReference type="AlphaFoldDB" id="A0A8J2SME2"/>
<comment type="caution">
    <text evidence="8">The sequence shown here is derived from an EMBL/GenBank/DDBJ whole genome shotgun (WGS) entry which is preliminary data.</text>
</comment>
<feature type="region of interest" description="Disordered" evidence="7">
    <location>
        <begin position="1"/>
        <end position="21"/>
    </location>
</feature>
<comment type="subcellular location">
    <subcellularLocation>
        <location evidence="1">Endomembrane system</location>
        <topology evidence="1">Multi-pass membrane protein</topology>
    </subcellularLocation>
</comment>
<dbReference type="PRINTS" id="PR01315">
    <property type="entry name" value="BATTENIN"/>
</dbReference>
<keyword evidence="3 6" id="KW-0812">Transmembrane</keyword>
<dbReference type="GO" id="GO:0012505">
    <property type="term" value="C:endomembrane system"/>
    <property type="evidence" value="ECO:0007669"/>
    <property type="project" value="UniProtKB-SubCell"/>
</dbReference>
<reference evidence="8" key="1">
    <citation type="submission" date="2021-11" db="EMBL/GenBank/DDBJ databases">
        <authorList>
            <consortium name="Genoscope - CEA"/>
            <person name="William W."/>
        </authorList>
    </citation>
    <scope>NUCLEOTIDE SEQUENCE</scope>
</reference>
<dbReference type="GO" id="GO:0016020">
    <property type="term" value="C:membrane"/>
    <property type="evidence" value="ECO:0007669"/>
    <property type="project" value="UniProtKB-UniRule"/>
</dbReference>
<dbReference type="PANTHER" id="PTHR10981">
    <property type="entry name" value="BATTENIN"/>
    <property type="match status" value="1"/>
</dbReference>
<keyword evidence="4 6" id="KW-1133">Transmembrane helix</keyword>
<gene>
    <name evidence="8" type="ORF">PECAL_5P03550</name>
</gene>
<dbReference type="GO" id="GO:0051453">
    <property type="term" value="P:regulation of intracellular pH"/>
    <property type="evidence" value="ECO:0007669"/>
    <property type="project" value="TreeGrafter"/>
</dbReference>
<evidence type="ECO:0000256" key="2">
    <source>
        <dbReference type="ARBA" id="ARBA00022448"/>
    </source>
</evidence>
<dbReference type="Proteomes" id="UP000789595">
    <property type="component" value="Unassembled WGS sequence"/>
</dbReference>
<keyword evidence="2" id="KW-0813">Transport</keyword>
<feature type="transmembrane region" description="Helical" evidence="6">
    <location>
        <begin position="150"/>
        <end position="172"/>
    </location>
</feature>
<feature type="transmembrane region" description="Helical" evidence="6">
    <location>
        <begin position="321"/>
        <end position="339"/>
    </location>
</feature>
<proteinExistence type="inferred from homology"/>
<organism evidence="8 9">
    <name type="scientific">Pelagomonas calceolata</name>
    <dbReference type="NCBI Taxonomy" id="35677"/>
    <lineage>
        <taxon>Eukaryota</taxon>
        <taxon>Sar</taxon>
        <taxon>Stramenopiles</taxon>
        <taxon>Ochrophyta</taxon>
        <taxon>Pelagophyceae</taxon>
        <taxon>Pelagomonadales</taxon>
        <taxon>Pelagomonadaceae</taxon>
        <taxon>Pelagomonas</taxon>
    </lineage>
</organism>
<sequence length="430" mass="46400">MAESTPITESTTTPDDETANPLQIESVDEESRASEDTAGSLLEAAQGRPLRLPVRAGAHRQTARAPYWFWLLGLLNNASYVIMIASAKSIDAGGVAVVYLVAIGPGLAVKASAPYWFDLVRYEKRLLVAALSMVGGFLLAGLGARRPLQLLGVALTSFQSALGEATLLALAARHDEGCVSAWSSGTGFAGIVGYGWVWLFTRALRFSMAACQSVAALSLPLLYVLASRRVTGADEIRPKRLGSFWERTRFGLKLWPTTGALFLVYFSEYALQSGVWASMGVPQPTKKHRQDFYLYANWLYQVGVLVSRSSGPLFPTPPSNAWLWAASGLQAVFLCLFAVDAATRYWYASSILVMCVLVGLLGGGVYVHGFRRLSVGHEPELAMPVGALAADAGIVLANVMGLFLQACLYEVNGIDGAAVPWRLPGCRERW</sequence>
<feature type="transmembrane region" description="Helical" evidence="6">
    <location>
        <begin position="206"/>
        <end position="226"/>
    </location>
</feature>
<dbReference type="OrthoDB" id="5965864at2759"/>
<feature type="compositionally biased region" description="Low complexity" evidence="7">
    <location>
        <begin position="1"/>
        <end position="13"/>
    </location>
</feature>
<evidence type="ECO:0000313" key="8">
    <source>
        <dbReference type="EMBL" id="CAH0375808.1"/>
    </source>
</evidence>
<evidence type="ECO:0008006" key="10">
    <source>
        <dbReference type="Google" id="ProtNLM"/>
    </source>
</evidence>
<evidence type="ECO:0000256" key="4">
    <source>
        <dbReference type="ARBA" id="ARBA00022989"/>
    </source>
</evidence>
<evidence type="ECO:0000256" key="7">
    <source>
        <dbReference type="SAM" id="MobiDB-lite"/>
    </source>
</evidence>
<evidence type="ECO:0000256" key="3">
    <source>
        <dbReference type="ARBA" id="ARBA00022692"/>
    </source>
</evidence>
<evidence type="ECO:0000313" key="9">
    <source>
        <dbReference type="Proteomes" id="UP000789595"/>
    </source>
</evidence>
<dbReference type="InterPro" id="IPR003492">
    <property type="entry name" value="Battenin_disease_Cln3"/>
</dbReference>